<feature type="domain" description="O-methyltransferase dimerisation" evidence="6">
    <location>
        <begin position="61"/>
        <end position="137"/>
    </location>
</feature>
<dbReference type="GO" id="GO:0044550">
    <property type="term" value="P:secondary metabolite biosynthetic process"/>
    <property type="evidence" value="ECO:0007669"/>
    <property type="project" value="UniProtKB-ARBA"/>
</dbReference>
<evidence type="ECO:0000313" key="7">
    <source>
        <dbReference type="EMBL" id="PKY07885.1"/>
    </source>
</evidence>
<evidence type="ECO:0000313" key="8">
    <source>
        <dbReference type="Proteomes" id="UP000234254"/>
    </source>
</evidence>
<dbReference type="PIRSF" id="PIRSF005739">
    <property type="entry name" value="O-mtase"/>
    <property type="match status" value="1"/>
</dbReference>
<dbReference type="InterPro" id="IPR001077">
    <property type="entry name" value="COMT_C"/>
</dbReference>
<dbReference type="PROSITE" id="PS51683">
    <property type="entry name" value="SAM_OMT_II"/>
    <property type="match status" value="1"/>
</dbReference>
<protein>
    <submittedName>
        <fullName evidence="7">S-adenosyl-L-methionine-dependent methyltransferase</fullName>
    </submittedName>
</protein>
<evidence type="ECO:0000256" key="4">
    <source>
        <dbReference type="PIRSR" id="PIRSR005739-1"/>
    </source>
</evidence>
<dbReference type="InterPro" id="IPR016461">
    <property type="entry name" value="COMT-like"/>
</dbReference>
<dbReference type="GO" id="GO:0008171">
    <property type="term" value="F:O-methyltransferase activity"/>
    <property type="evidence" value="ECO:0007669"/>
    <property type="project" value="InterPro"/>
</dbReference>
<keyword evidence="2" id="KW-0808">Transferase</keyword>
<feature type="domain" description="O-methyltransferase C-terminal" evidence="5">
    <location>
        <begin position="238"/>
        <end position="379"/>
    </location>
</feature>
<dbReference type="OrthoDB" id="1535081at2759"/>
<evidence type="ECO:0000259" key="6">
    <source>
        <dbReference type="Pfam" id="PF08100"/>
    </source>
</evidence>
<organism evidence="7 8">
    <name type="scientific">Aspergillus campestris (strain IBT 28561)</name>
    <dbReference type="NCBI Taxonomy" id="1392248"/>
    <lineage>
        <taxon>Eukaryota</taxon>
        <taxon>Fungi</taxon>
        <taxon>Dikarya</taxon>
        <taxon>Ascomycota</taxon>
        <taxon>Pezizomycotina</taxon>
        <taxon>Eurotiomycetes</taxon>
        <taxon>Eurotiomycetidae</taxon>
        <taxon>Eurotiales</taxon>
        <taxon>Aspergillaceae</taxon>
        <taxon>Aspergillus</taxon>
        <taxon>Aspergillus subgen. Circumdati</taxon>
    </lineage>
</organism>
<dbReference type="PANTHER" id="PTHR43712">
    <property type="entry name" value="PUTATIVE (AFU_ORTHOLOGUE AFUA_4G14580)-RELATED"/>
    <property type="match status" value="1"/>
</dbReference>
<dbReference type="Proteomes" id="UP000234254">
    <property type="component" value="Unassembled WGS sequence"/>
</dbReference>
<dbReference type="GO" id="GO:0032259">
    <property type="term" value="P:methylation"/>
    <property type="evidence" value="ECO:0007669"/>
    <property type="project" value="UniProtKB-KW"/>
</dbReference>
<dbReference type="RefSeq" id="XP_024696479.1">
    <property type="nucleotide sequence ID" value="XM_024839728.1"/>
</dbReference>
<sequence>MDPEVSKLLATVTSLGETVKKHAITDNDNSASRESRRELLSATRQLTNELQNEGQIVEGYLYGTIDPLLIKMGIDLGIFRTLVDSSSPVTLGELVAASGADEVLLARIMRGLSSIHAVNEAGIERYEPNKVTRAFTTVKGESGMDVFHNINHPGWQSLPQCLRATDYRNPTDPAQMWFGRQFNGEPYFDWLGKRPELLHSFHQFMSTQRDGHAHWLEFYPIQQQLLPGFDAGDPNAVFMVDVGGSVGHEIQEVKRRYPDIPGRMVLQDVPATIARVIPENGMEAMAHDFFTPNSIKGARAYYLRNVLHDWDDDRCRVILNHIRDAMTPGYSVLLINEFSIPLKGACSFATHSDFMLMAINAAVERTEQQWYHLMQSVGLQIKQIWSLEPDTESLLEVTRGD</sequence>
<dbReference type="VEuPathDB" id="FungiDB:P168DRAFT_314023"/>
<proteinExistence type="predicted"/>
<evidence type="ECO:0000256" key="1">
    <source>
        <dbReference type="ARBA" id="ARBA00022603"/>
    </source>
</evidence>
<dbReference type="Pfam" id="PF08100">
    <property type="entry name" value="Dimerisation"/>
    <property type="match status" value="1"/>
</dbReference>
<name>A0A2I1DDE1_ASPC2</name>
<accession>A0A2I1DDE1</accession>
<dbReference type="SUPFAM" id="SSF53335">
    <property type="entry name" value="S-adenosyl-L-methionine-dependent methyltransferases"/>
    <property type="match status" value="1"/>
</dbReference>
<evidence type="ECO:0000256" key="2">
    <source>
        <dbReference type="ARBA" id="ARBA00022679"/>
    </source>
</evidence>
<dbReference type="InterPro" id="IPR036388">
    <property type="entry name" value="WH-like_DNA-bd_sf"/>
</dbReference>
<dbReference type="EMBL" id="MSFM01000001">
    <property type="protein sequence ID" value="PKY07885.1"/>
    <property type="molecule type" value="Genomic_DNA"/>
</dbReference>
<evidence type="ECO:0000256" key="3">
    <source>
        <dbReference type="ARBA" id="ARBA00022691"/>
    </source>
</evidence>
<evidence type="ECO:0000259" key="5">
    <source>
        <dbReference type="Pfam" id="PF00891"/>
    </source>
</evidence>
<keyword evidence="1 7" id="KW-0489">Methyltransferase</keyword>
<dbReference type="Gene3D" id="1.10.10.10">
    <property type="entry name" value="Winged helix-like DNA-binding domain superfamily/Winged helix DNA-binding domain"/>
    <property type="match status" value="1"/>
</dbReference>
<dbReference type="SUPFAM" id="SSF46785">
    <property type="entry name" value="Winged helix' DNA-binding domain"/>
    <property type="match status" value="1"/>
</dbReference>
<keyword evidence="3" id="KW-0949">S-adenosyl-L-methionine</keyword>
<dbReference type="Pfam" id="PF00891">
    <property type="entry name" value="Methyltransf_2"/>
    <property type="match status" value="1"/>
</dbReference>
<dbReference type="Gene3D" id="3.40.50.150">
    <property type="entry name" value="Vaccinia Virus protein VP39"/>
    <property type="match status" value="1"/>
</dbReference>
<dbReference type="GeneID" id="36547252"/>
<dbReference type="InterPro" id="IPR029063">
    <property type="entry name" value="SAM-dependent_MTases_sf"/>
</dbReference>
<dbReference type="GO" id="GO:0046983">
    <property type="term" value="F:protein dimerization activity"/>
    <property type="evidence" value="ECO:0007669"/>
    <property type="project" value="InterPro"/>
</dbReference>
<reference evidence="7" key="1">
    <citation type="submission" date="2016-12" db="EMBL/GenBank/DDBJ databases">
        <title>The genomes of Aspergillus section Nigri reveals drivers in fungal speciation.</title>
        <authorList>
            <consortium name="DOE Joint Genome Institute"/>
            <person name="Vesth T.C."/>
            <person name="Nybo J."/>
            <person name="Theobald S."/>
            <person name="Brandl J."/>
            <person name="Frisvad J.C."/>
            <person name="Nielsen K.F."/>
            <person name="Lyhne E.K."/>
            <person name="Kogle M.E."/>
            <person name="Kuo A."/>
            <person name="Riley R."/>
            <person name="Clum A."/>
            <person name="Nolan M."/>
            <person name="Lipzen A."/>
            <person name="Salamov A."/>
            <person name="Henrissat B."/>
            <person name="Wiebenga A."/>
            <person name="De vries R.P."/>
            <person name="Grigoriev I.V."/>
            <person name="Mortensen U.H."/>
            <person name="Andersen M.R."/>
            <person name="Baker S.E."/>
        </authorList>
    </citation>
    <scope>NUCLEOTIDE SEQUENCE</scope>
    <source>
        <strain evidence="7">IBT 28561</strain>
    </source>
</reference>
<dbReference type="AlphaFoldDB" id="A0A2I1DDE1"/>
<dbReference type="PANTHER" id="PTHR43712:SF1">
    <property type="entry name" value="HYPOTHETICAL O-METHYLTRANSFERASE (EUROFUNG)-RELATED"/>
    <property type="match status" value="1"/>
</dbReference>
<feature type="active site" description="Proton acceptor" evidence="4">
    <location>
        <position position="308"/>
    </location>
</feature>
<keyword evidence="8" id="KW-1185">Reference proteome</keyword>
<comment type="caution">
    <text evidence="7">The sequence shown here is derived from an EMBL/GenBank/DDBJ whole genome shotgun (WGS) entry which is preliminary data.</text>
</comment>
<gene>
    <name evidence="7" type="ORF">P168DRAFT_314023</name>
</gene>
<dbReference type="InterPro" id="IPR036390">
    <property type="entry name" value="WH_DNA-bd_sf"/>
</dbReference>
<dbReference type="InterPro" id="IPR012967">
    <property type="entry name" value="COMT_dimerisation"/>
</dbReference>